<sequence length="311" mass="35594">MSGVYTKRCVDDVLDTSEGALPLKLQRIAEEELGETPAKRRDALQKLAELLQEEEDLDARRDSQFLLRFLRVRKYNLEAALRNVCNYYRIRTTSGPVFDNFLPSKVSEATRKLVMALPGKDIHGRRIFLFKPGSWMPDQSPYADVQRATVLCLEHLAKDPATQTLGIVMMFDYAGLTPDKILSMNVGLMRRGFEYLQECIPIRLKAMYAVRHGAAFDVFFAIIKPFMKAKIIQRVRLFGERFEELHKEIPPQVLPAEYGGHGPPLDFDGFWSDLVNCEEAEYQEDNAYGYVRTSNGDFATTEEMENEATFL</sequence>
<dbReference type="InterPro" id="IPR011074">
    <property type="entry name" value="CRAL/TRIO_N_dom"/>
</dbReference>
<dbReference type="AlphaFoldDB" id="A0AAQ4EJR0"/>
<keyword evidence="3" id="KW-1185">Reference proteome</keyword>
<dbReference type="PRINTS" id="PR00180">
    <property type="entry name" value="CRETINALDHBP"/>
</dbReference>
<feature type="domain" description="CRAL-TRIO" evidence="1">
    <location>
        <begin position="105"/>
        <end position="266"/>
    </location>
</feature>
<dbReference type="PROSITE" id="PS50191">
    <property type="entry name" value="CRAL_TRIO"/>
    <property type="match status" value="1"/>
</dbReference>
<evidence type="ECO:0000259" key="1">
    <source>
        <dbReference type="PROSITE" id="PS50191"/>
    </source>
</evidence>
<dbReference type="SUPFAM" id="SSF52087">
    <property type="entry name" value="CRAL/TRIO domain"/>
    <property type="match status" value="1"/>
</dbReference>
<dbReference type="InterPro" id="IPR001251">
    <property type="entry name" value="CRAL-TRIO_dom"/>
</dbReference>
<accession>A0AAQ4EJR0</accession>
<dbReference type="CDD" id="cd00170">
    <property type="entry name" value="SEC14"/>
    <property type="match status" value="1"/>
</dbReference>
<proteinExistence type="predicted"/>
<evidence type="ECO:0000313" key="3">
    <source>
        <dbReference type="Proteomes" id="UP001321473"/>
    </source>
</evidence>
<dbReference type="Proteomes" id="UP001321473">
    <property type="component" value="Unassembled WGS sequence"/>
</dbReference>
<dbReference type="EMBL" id="JARKHS020014623">
    <property type="protein sequence ID" value="KAK8775045.1"/>
    <property type="molecule type" value="Genomic_DNA"/>
</dbReference>
<comment type="caution">
    <text evidence="2">The sequence shown here is derived from an EMBL/GenBank/DDBJ whole genome shotgun (WGS) entry which is preliminary data.</text>
</comment>
<reference evidence="2 3" key="1">
    <citation type="journal article" date="2023" name="Arcadia Sci">
        <title>De novo assembly of a long-read Amblyomma americanum tick genome.</title>
        <authorList>
            <person name="Chou S."/>
            <person name="Poskanzer K.E."/>
            <person name="Rollins M."/>
            <person name="Thuy-Boun P.S."/>
        </authorList>
    </citation>
    <scope>NUCLEOTIDE SEQUENCE [LARGE SCALE GENOMIC DNA]</scope>
    <source>
        <strain evidence="2">F_SG_1</strain>
        <tissue evidence="2">Salivary glands</tissue>
    </source>
</reference>
<dbReference type="SMART" id="SM00516">
    <property type="entry name" value="SEC14"/>
    <property type="match status" value="1"/>
</dbReference>
<dbReference type="SUPFAM" id="SSF46938">
    <property type="entry name" value="CRAL/TRIO N-terminal domain"/>
    <property type="match status" value="1"/>
</dbReference>
<dbReference type="InterPro" id="IPR036273">
    <property type="entry name" value="CRAL/TRIO_N_dom_sf"/>
</dbReference>
<gene>
    <name evidence="2" type="ORF">V5799_010422</name>
</gene>
<dbReference type="GO" id="GO:1902936">
    <property type="term" value="F:phosphatidylinositol bisphosphate binding"/>
    <property type="evidence" value="ECO:0007669"/>
    <property type="project" value="TreeGrafter"/>
</dbReference>
<dbReference type="PANTHER" id="PTHR10174:SF130">
    <property type="entry name" value="ALPHA-TOCOPHEROL TRANSFER PROTEIN-LIKE"/>
    <property type="match status" value="1"/>
</dbReference>
<dbReference type="Gene3D" id="1.10.8.20">
    <property type="entry name" value="N-terminal domain of phosphatidylinositol transfer protein sec14p"/>
    <property type="match status" value="1"/>
</dbReference>
<name>A0AAQ4EJR0_AMBAM</name>
<dbReference type="Gene3D" id="1.20.5.1200">
    <property type="entry name" value="Alpha-tocopherol transfer"/>
    <property type="match status" value="1"/>
</dbReference>
<protein>
    <recommendedName>
        <fullName evidence="1">CRAL-TRIO domain-containing protein</fullName>
    </recommendedName>
</protein>
<organism evidence="2 3">
    <name type="scientific">Amblyomma americanum</name>
    <name type="common">Lone star tick</name>
    <dbReference type="NCBI Taxonomy" id="6943"/>
    <lineage>
        <taxon>Eukaryota</taxon>
        <taxon>Metazoa</taxon>
        <taxon>Ecdysozoa</taxon>
        <taxon>Arthropoda</taxon>
        <taxon>Chelicerata</taxon>
        <taxon>Arachnida</taxon>
        <taxon>Acari</taxon>
        <taxon>Parasitiformes</taxon>
        <taxon>Ixodida</taxon>
        <taxon>Ixodoidea</taxon>
        <taxon>Ixodidae</taxon>
        <taxon>Amblyomminae</taxon>
        <taxon>Amblyomma</taxon>
    </lineage>
</organism>
<dbReference type="PANTHER" id="PTHR10174">
    <property type="entry name" value="ALPHA-TOCOPHEROL TRANSFER PROTEIN-RELATED"/>
    <property type="match status" value="1"/>
</dbReference>
<dbReference type="Pfam" id="PF00650">
    <property type="entry name" value="CRAL_TRIO"/>
    <property type="match status" value="1"/>
</dbReference>
<dbReference type="GO" id="GO:0016020">
    <property type="term" value="C:membrane"/>
    <property type="evidence" value="ECO:0007669"/>
    <property type="project" value="TreeGrafter"/>
</dbReference>
<evidence type="ECO:0000313" key="2">
    <source>
        <dbReference type="EMBL" id="KAK8775045.1"/>
    </source>
</evidence>
<dbReference type="SMART" id="SM01100">
    <property type="entry name" value="CRAL_TRIO_N"/>
    <property type="match status" value="1"/>
</dbReference>
<dbReference type="InterPro" id="IPR036865">
    <property type="entry name" value="CRAL-TRIO_dom_sf"/>
</dbReference>
<dbReference type="Gene3D" id="3.40.525.10">
    <property type="entry name" value="CRAL-TRIO lipid binding domain"/>
    <property type="match status" value="1"/>
</dbReference>